<dbReference type="EMBL" id="RHHR01000009">
    <property type="protein sequence ID" value="RNB75824.1"/>
    <property type="molecule type" value="Genomic_DNA"/>
</dbReference>
<protein>
    <submittedName>
        <fullName evidence="2">Uncharacterized protein</fullName>
    </submittedName>
</protein>
<name>A0A3M8CJF3_9BACL</name>
<organism evidence="2 3">
    <name type="scientific">Brevibacillus invocatus</name>
    <dbReference type="NCBI Taxonomy" id="173959"/>
    <lineage>
        <taxon>Bacteria</taxon>
        <taxon>Bacillati</taxon>
        <taxon>Bacillota</taxon>
        <taxon>Bacilli</taxon>
        <taxon>Bacillales</taxon>
        <taxon>Paenibacillaceae</taxon>
        <taxon>Brevibacillus</taxon>
    </lineage>
</organism>
<proteinExistence type="predicted"/>
<comment type="caution">
    <text evidence="2">The sequence shown here is derived from an EMBL/GenBank/DDBJ whole genome shotgun (WGS) entry which is preliminary data.</text>
</comment>
<gene>
    <name evidence="2" type="ORF">EDM52_05245</name>
</gene>
<feature type="transmembrane region" description="Helical" evidence="1">
    <location>
        <begin position="45"/>
        <end position="67"/>
    </location>
</feature>
<keyword evidence="1" id="KW-0472">Membrane</keyword>
<dbReference type="Proteomes" id="UP000282028">
    <property type="component" value="Unassembled WGS sequence"/>
</dbReference>
<sequence>MEMGGGGVFFAFFPILLFLLVNVVNIFISIWAYRDSRKRGNSKEFSLIVLVALLFFPIIGLIVYLVIRKD</sequence>
<keyword evidence="1" id="KW-0812">Transmembrane</keyword>
<dbReference type="AlphaFoldDB" id="A0A3M8CJF3"/>
<reference evidence="2 3" key="1">
    <citation type="submission" date="2018-10" db="EMBL/GenBank/DDBJ databases">
        <title>Phylogenomics of Brevibacillus.</title>
        <authorList>
            <person name="Dunlap C."/>
        </authorList>
    </citation>
    <scope>NUCLEOTIDE SEQUENCE [LARGE SCALE GENOMIC DNA]</scope>
    <source>
        <strain evidence="2 3">JCM 12215</strain>
    </source>
</reference>
<evidence type="ECO:0000313" key="2">
    <source>
        <dbReference type="EMBL" id="RNB75824.1"/>
    </source>
</evidence>
<feature type="transmembrane region" description="Helical" evidence="1">
    <location>
        <begin position="6"/>
        <end position="33"/>
    </location>
</feature>
<dbReference type="OrthoDB" id="2941093at2"/>
<accession>A0A3M8CJF3</accession>
<evidence type="ECO:0000256" key="1">
    <source>
        <dbReference type="SAM" id="Phobius"/>
    </source>
</evidence>
<keyword evidence="1" id="KW-1133">Transmembrane helix</keyword>
<evidence type="ECO:0000313" key="3">
    <source>
        <dbReference type="Proteomes" id="UP000282028"/>
    </source>
</evidence>
<keyword evidence="3" id="KW-1185">Reference proteome</keyword>
<dbReference type="GO" id="GO:0005886">
    <property type="term" value="C:plasma membrane"/>
    <property type="evidence" value="ECO:0007669"/>
    <property type="project" value="UniProtKB-SubCell"/>
</dbReference>